<dbReference type="InterPro" id="IPR052218">
    <property type="entry name" value="Preflagellin_Peptidase"/>
</dbReference>
<dbReference type="Gene3D" id="1.20.120.1220">
    <property type="match status" value="1"/>
</dbReference>
<evidence type="ECO:0000256" key="5">
    <source>
        <dbReference type="ARBA" id="ARBA00023136"/>
    </source>
</evidence>
<keyword evidence="9" id="KW-1185">Reference proteome</keyword>
<comment type="subcellular location">
    <subcellularLocation>
        <location evidence="1">Cell membrane</location>
        <topology evidence="1">Multi-pass membrane protein</topology>
    </subcellularLocation>
</comment>
<evidence type="ECO:0000256" key="6">
    <source>
        <dbReference type="SAM" id="Phobius"/>
    </source>
</evidence>
<evidence type="ECO:0000256" key="2">
    <source>
        <dbReference type="ARBA" id="ARBA00022475"/>
    </source>
</evidence>
<gene>
    <name evidence="8" type="primary">cpaA</name>
    <name evidence="8" type="ORF">GCM10011617_04730</name>
</gene>
<dbReference type="GO" id="GO:0005886">
    <property type="term" value="C:plasma membrane"/>
    <property type="evidence" value="ECO:0007669"/>
    <property type="project" value="UniProtKB-SubCell"/>
</dbReference>
<reference evidence="8" key="2">
    <citation type="submission" date="2020-09" db="EMBL/GenBank/DDBJ databases">
        <authorList>
            <person name="Sun Q."/>
            <person name="Kim S."/>
        </authorList>
    </citation>
    <scope>NUCLEOTIDE SEQUENCE</scope>
    <source>
        <strain evidence="8">KCTC 32422</strain>
    </source>
</reference>
<proteinExistence type="predicted"/>
<name>A0A918VD41_9SPHN</name>
<evidence type="ECO:0000313" key="8">
    <source>
        <dbReference type="EMBL" id="GGZ88823.1"/>
    </source>
</evidence>
<dbReference type="EMBL" id="BMZD01000001">
    <property type="protein sequence ID" value="GGZ88823.1"/>
    <property type="molecule type" value="Genomic_DNA"/>
</dbReference>
<accession>A0A918VD41</accession>
<organism evidence="8 9">
    <name type="scientific">Novosphingobium arvoryzae</name>
    <dbReference type="NCBI Taxonomy" id="1256514"/>
    <lineage>
        <taxon>Bacteria</taxon>
        <taxon>Pseudomonadati</taxon>
        <taxon>Pseudomonadota</taxon>
        <taxon>Alphaproteobacteria</taxon>
        <taxon>Sphingomonadales</taxon>
        <taxon>Sphingomonadaceae</taxon>
        <taxon>Novosphingobium</taxon>
    </lineage>
</organism>
<dbReference type="Proteomes" id="UP000634139">
    <property type="component" value="Unassembled WGS sequence"/>
</dbReference>
<dbReference type="GO" id="GO:0004190">
    <property type="term" value="F:aspartic-type endopeptidase activity"/>
    <property type="evidence" value="ECO:0007669"/>
    <property type="project" value="InterPro"/>
</dbReference>
<keyword evidence="4 6" id="KW-1133">Transmembrane helix</keyword>
<evidence type="ECO:0000256" key="4">
    <source>
        <dbReference type="ARBA" id="ARBA00022989"/>
    </source>
</evidence>
<sequence>MLAVPAGYAAWLDWRERRLPNWLCGVTLLAGVVVTMAASGAAALPTHLLHAGVALLAGMALFAPGLIGGGDAKFYAAVAVWFPLSAGFRLLFLVALTGLVLTVALWGLVWRRQRGAGPSGQPRTVPYGVAIAAGALVGQVW</sequence>
<feature type="transmembrane region" description="Helical" evidence="6">
    <location>
        <begin position="87"/>
        <end position="109"/>
    </location>
</feature>
<feature type="transmembrane region" description="Helical" evidence="6">
    <location>
        <begin position="48"/>
        <end position="67"/>
    </location>
</feature>
<dbReference type="PANTHER" id="PTHR36506:SF1">
    <property type="entry name" value="PREFLAGELLIN PEPTIDASE"/>
    <property type="match status" value="1"/>
</dbReference>
<keyword evidence="2" id="KW-1003">Cell membrane</keyword>
<evidence type="ECO:0000256" key="1">
    <source>
        <dbReference type="ARBA" id="ARBA00004651"/>
    </source>
</evidence>
<dbReference type="PANTHER" id="PTHR36506">
    <property type="entry name" value="PREFLAGELLIN PEPTIDASE"/>
    <property type="match status" value="1"/>
</dbReference>
<dbReference type="AlphaFoldDB" id="A0A918VD41"/>
<protein>
    <submittedName>
        <fullName evidence="8">Pilus assembly protein CpaA</fullName>
    </submittedName>
</protein>
<evidence type="ECO:0000313" key="9">
    <source>
        <dbReference type="Proteomes" id="UP000634139"/>
    </source>
</evidence>
<dbReference type="InterPro" id="IPR000045">
    <property type="entry name" value="Prepilin_IV_endopep_pep"/>
</dbReference>
<keyword evidence="3 6" id="KW-0812">Transmembrane</keyword>
<reference evidence="8" key="1">
    <citation type="journal article" date="2014" name="Int. J. Syst. Evol. Microbiol.">
        <title>Complete genome sequence of Corynebacterium casei LMG S-19264T (=DSM 44701T), isolated from a smear-ripened cheese.</title>
        <authorList>
            <consortium name="US DOE Joint Genome Institute (JGI-PGF)"/>
            <person name="Walter F."/>
            <person name="Albersmeier A."/>
            <person name="Kalinowski J."/>
            <person name="Ruckert C."/>
        </authorList>
    </citation>
    <scope>NUCLEOTIDE SEQUENCE</scope>
    <source>
        <strain evidence="8">KCTC 32422</strain>
    </source>
</reference>
<feature type="domain" description="Prepilin type IV endopeptidase peptidase" evidence="7">
    <location>
        <begin position="7"/>
        <end position="103"/>
    </location>
</feature>
<keyword evidence="5 6" id="KW-0472">Membrane</keyword>
<dbReference type="Pfam" id="PF01478">
    <property type="entry name" value="Peptidase_A24"/>
    <property type="match status" value="1"/>
</dbReference>
<evidence type="ECO:0000256" key="3">
    <source>
        <dbReference type="ARBA" id="ARBA00022692"/>
    </source>
</evidence>
<evidence type="ECO:0000259" key="7">
    <source>
        <dbReference type="Pfam" id="PF01478"/>
    </source>
</evidence>
<feature type="transmembrane region" description="Helical" evidence="6">
    <location>
        <begin position="20"/>
        <end position="41"/>
    </location>
</feature>
<comment type="caution">
    <text evidence="8">The sequence shown here is derived from an EMBL/GenBank/DDBJ whole genome shotgun (WGS) entry which is preliminary data.</text>
</comment>